<name>O65826_SOLLC</name>
<evidence type="ECO:0000313" key="1">
    <source>
        <dbReference type="EMBL" id="CAA06220.1"/>
    </source>
</evidence>
<reference evidence="1" key="1">
    <citation type="submission" date="1998-03" db="EMBL/GenBank/DDBJ databases">
        <title>Hypoxia induced cDNAs by Differential Display.</title>
        <authorList>
            <person name="Aggelis A."/>
            <person name="Kanellis A.K."/>
        </authorList>
    </citation>
    <scope>NUCLEOTIDE SEQUENCE</scope>
</reference>
<accession>O65826</accession>
<proteinExistence type="predicted"/>
<dbReference type="AlphaFoldDB" id="O65826"/>
<sequence>MYSQIIPPVTYVVGLNITSPRAVLVIYRFDLSCF</sequence>
<dbReference type="PIR" id="T06423">
    <property type="entry name" value="T06423"/>
</dbReference>
<dbReference type="EMBL" id="AJ004920">
    <property type="protein sequence ID" value="CAA06220.1"/>
    <property type="molecule type" value="Genomic_DNA"/>
</dbReference>
<protein>
    <submittedName>
        <fullName evidence="1">Uncharacterized protein</fullName>
    </submittedName>
</protein>
<organism evidence="1">
    <name type="scientific">Solanum lycopersicum</name>
    <name type="common">Tomato</name>
    <name type="synonym">Lycopersicon esculentum</name>
    <dbReference type="NCBI Taxonomy" id="4081"/>
    <lineage>
        <taxon>Eukaryota</taxon>
        <taxon>Viridiplantae</taxon>
        <taxon>Streptophyta</taxon>
        <taxon>Embryophyta</taxon>
        <taxon>Tracheophyta</taxon>
        <taxon>Spermatophyta</taxon>
        <taxon>Magnoliopsida</taxon>
        <taxon>eudicotyledons</taxon>
        <taxon>Gunneridae</taxon>
        <taxon>Pentapetalae</taxon>
        <taxon>asterids</taxon>
        <taxon>lamiids</taxon>
        <taxon>Solanales</taxon>
        <taxon>Solanaceae</taxon>
        <taxon>Solanoideae</taxon>
        <taxon>Solaneae</taxon>
        <taxon>Solanum</taxon>
        <taxon>Solanum subgen. Lycopersicon</taxon>
    </lineage>
</organism>
<feature type="non-terminal residue" evidence="1">
    <location>
        <position position="34"/>
    </location>
</feature>